<dbReference type="InterPro" id="IPR019913">
    <property type="entry name" value="Pyrimidine_utilisation_RutD"/>
</dbReference>
<dbReference type="SUPFAM" id="SSF53474">
    <property type="entry name" value="alpha/beta-Hydrolases"/>
    <property type="match status" value="1"/>
</dbReference>
<dbReference type="PANTHER" id="PTHR43433">
    <property type="entry name" value="HYDROLASE, ALPHA/BETA FOLD FAMILY PROTEIN"/>
    <property type="match status" value="1"/>
</dbReference>
<dbReference type="RefSeq" id="WP_230509160.1">
    <property type="nucleotide sequence ID" value="NZ_JAJITD010000004.1"/>
</dbReference>
<feature type="domain" description="AB hydrolase-1" evidence="3">
    <location>
        <begin position="17"/>
        <end position="135"/>
    </location>
</feature>
<dbReference type="Proteomes" id="UP001431019">
    <property type="component" value="Unassembled WGS sequence"/>
</dbReference>
<keyword evidence="1 2" id="KW-0378">Hydrolase</keyword>
<reference evidence="4 5" key="1">
    <citation type="submission" date="2021-11" db="EMBL/GenBank/DDBJ databases">
        <authorList>
            <person name="Oh E.-T."/>
            <person name="Kim S.-B."/>
        </authorList>
    </citation>
    <scope>NUCLEOTIDE SEQUENCE [LARGE SCALE GENOMIC DNA]</scope>
    <source>
        <strain evidence="4 5">MMS20-SJTR3</strain>
    </source>
</reference>
<dbReference type="HAMAP" id="MF_00832">
    <property type="entry name" value="RutD"/>
    <property type="match status" value="1"/>
</dbReference>
<proteinExistence type="inferred from homology"/>
<evidence type="ECO:0000313" key="4">
    <source>
        <dbReference type="EMBL" id="MCC8392897.1"/>
    </source>
</evidence>
<evidence type="ECO:0000259" key="3">
    <source>
        <dbReference type="Pfam" id="PF00561"/>
    </source>
</evidence>
<sequence>MRTVFYEVQHRGVADAPTVLLSSGLGGLASYWREQSAALGARGATVIVYDQRGTGRSRDALPRDYTIARMAEDVRQILDDAEVARCHFVGHALGGLVGMQLALDAAERVASLTLVNAWPSMRAATRRCFDARLRLLQHAGVEAYVDAQPIFLYPPVWMETHGERVEAEVRHAIESFPGVDTMLARIRALSAFDISGRLGSIAAPTLLVAASDDVLVPSSASALLEAGLPQATLRTMPYGGHACNVTCPEPFNAMLTEFIVDAHARSGVVREG</sequence>
<keyword evidence="5" id="KW-1185">Reference proteome</keyword>
<dbReference type="InterPro" id="IPR050471">
    <property type="entry name" value="AB_hydrolase"/>
</dbReference>
<dbReference type="InterPro" id="IPR000073">
    <property type="entry name" value="AB_hydrolase_1"/>
</dbReference>
<comment type="function">
    <text evidence="2">Involved in pyrimidine catabolism. May facilitate the hydrolysis of carbamate, a reaction that can also occur spontaneously.</text>
</comment>
<dbReference type="EC" id="3.5.1.-" evidence="2"/>
<comment type="similarity">
    <text evidence="2">Belongs to the AB hydrolase superfamily. Hydrolase RutD family.</text>
</comment>
<accession>A0ABS8JSN7</accession>
<dbReference type="PRINTS" id="PR00111">
    <property type="entry name" value="ABHYDROLASE"/>
</dbReference>
<name>A0ABS8JSN7_9BURK</name>
<organism evidence="4 5">
    <name type="scientific">Paraburkholderia sejongensis</name>
    <dbReference type="NCBI Taxonomy" id="2886946"/>
    <lineage>
        <taxon>Bacteria</taxon>
        <taxon>Pseudomonadati</taxon>
        <taxon>Pseudomonadota</taxon>
        <taxon>Betaproteobacteria</taxon>
        <taxon>Burkholderiales</taxon>
        <taxon>Burkholderiaceae</taxon>
        <taxon>Paraburkholderia</taxon>
    </lineage>
</organism>
<dbReference type="NCBIfam" id="TIGR03611">
    <property type="entry name" value="RutD"/>
    <property type="match status" value="1"/>
</dbReference>
<dbReference type="InterPro" id="IPR029058">
    <property type="entry name" value="AB_hydrolase_fold"/>
</dbReference>
<evidence type="ECO:0000256" key="1">
    <source>
        <dbReference type="ARBA" id="ARBA00022801"/>
    </source>
</evidence>
<dbReference type="EMBL" id="JAJITD010000004">
    <property type="protein sequence ID" value="MCC8392897.1"/>
    <property type="molecule type" value="Genomic_DNA"/>
</dbReference>
<dbReference type="Gene3D" id="3.40.50.1820">
    <property type="entry name" value="alpha/beta hydrolase"/>
    <property type="match status" value="1"/>
</dbReference>
<evidence type="ECO:0000313" key="5">
    <source>
        <dbReference type="Proteomes" id="UP001431019"/>
    </source>
</evidence>
<dbReference type="PANTHER" id="PTHR43433:SF5">
    <property type="entry name" value="AB HYDROLASE-1 DOMAIN-CONTAINING PROTEIN"/>
    <property type="match status" value="1"/>
</dbReference>
<comment type="caution">
    <text evidence="4">The sequence shown here is derived from an EMBL/GenBank/DDBJ whole genome shotgun (WGS) entry which is preliminary data.</text>
</comment>
<evidence type="ECO:0000256" key="2">
    <source>
        <dbReference type="HAMAP-Rule" id="MF_00832"/>
    </source>
</evidence>
<dbReference type="Pfam" id="PF00561">
    <property type="entry name" value="Abhydrolase_1"/>
    <property type="match status" value="1"/>
</dbReference>
<protein>
    <recommendedName>
        <fullName evidence="2">Putative carbamate hydrolase RutD</fullName>
        <ecNumber evidence="2">3.5.1.-</ecNumber>
    </recommendedName>
    <alternativeName>
        <fullName evidence="2">Aminohydrolase</fullName>
    </alternativeName>
</protein>
<comment type="catalytic activity">
    <reaction evidence="2">
        <text>carbamate + 2 H(+) = NH4(+) + CO2</text>
        <dbReference type="Rhea" id="RHEA:15649"/>
        <dbReference type="ChEBI" id="CHEBI:13941"/>
        <dbReference type="ChEBI" id="CHEBI:15378"/>
        <dbReference type="ChEBI" id="CHEBI:16526"/>
        <dbReference type="ChEBI" id="CHEBI:28938"/>
    </reaction>
</comment>
<gene>
    <name evidence="2 4" type="primary">rutD</name>
    <name evidence="4" type="ORF">LJ656_09875</name>
</gene>